<comment type="caution">
    <text evidence="8">The sequence shown here is derived from an EMBL/GenBank/DDBJ whole genome shotgun (WGS) entry which is preliminary data.</text>
</comment>
<dbReference type="OrthoDB" id="9984531at2759"/>
<evidence type="ECO:0000256" key="2">
    <source>
        <dbReference type="ARBA" id="ARBA00022659"/>
    </source>
</evidence>
<organism evidence="8 9">
    <name type="scientific">Hemibagrus wyckioides</name>
    <dbReference type="NCBI Taxonomy" id="337641"/>
    <lineage>
        <taxon>Eukaryota</taxon>
        <taxon>Metazoa</taxon>
        <taxon>Chordata</taxon>
        <taxon>Craniata</taxon>
        <taxon>Vertebrata</taxon>
        <taxon>Euteleostomi</taxon>
        <taxon>Actinopterygii</taxon>
        <taxon>Neopterygii</taxon>
        <taxon>Teleostei</taxon>
        <taxon>Ostariophysi</taxon>
        <taxon>Siluriformes</taxon>
        <taxon>Bagridae</taxon>
        <taxon>Hemibagrus</taxon>
    </lineage>
</organism>
<evidence type="ECO:0000256" key="3">
    <source>
        <dbReference type="ARBA" id="ARBA00022729"/>
    </source>
</evidence>
<feature type="domain" description="Sushi" evidence="7">
    <location>
        <begin position="141"/>
        <end position="199"/>
    </location>
</feature>
<feature type="domain" description="Sushi" evidence="7">
    <location>
        <begin position="81"/>
        <end position="138"/>
    </location>
</feature>
<dbReference type="SMART" id="SM00032">
    <property type="entry name" value="CCP"/>
    <property type="match status" value="6"/>
</dbReference>
<feature type="chain" id="PRO_5038736733" description="Sushi domain-containing protein" evidence="6">
    <location>
        <begin position="19"/>
        <end position="443"/>
    </location>
</feature>
<dbReference type="EMBL" id="JAHKSW010000007">
    <property type="protein sequence ID" value="KAG7329782.1"/>
    <property type="molecule type" value="Genomic_DNA"/>
</dbReference>
<comment type="subcellular location">
    <subcellularLocation>
        <location evidence="1">Virion</location>
    </subcellularLocation>
</comment>
<evidence type="ECO:0000313" key="8">
    <source>
        <dbReference type="EMBL" id="KAG7329782.1"/>
    </source>
</evidence>
<dbReference type="InterPro" id="IPR000436">
    <property type="entry name" value="Sushi_SCR_CCP_dom"/>
</dbReference>
<evidence type="ECO:0000313" key="9">
    <source>
        <dbReference type="Proteomes" id="UP000824219"/>
    </source>
</evidence>
<evidence type="ECO:0000256" key="4">
    <source>
        <dbReference type="ARBA" id="ARBA00023157"/>
    </source>
</evidence>
<dbReference type="SUPFAM" id="SSF57535">
    <property type="entry name" value="Complement control module/SCR domain"/>
    <property type="match status" value="6"/>
</dbReference>
<evidence type="ECO:0000256" key="1">
    <source>
        <dbReference type="ARBA" id="ARBA00004328"/>
    </source>
</evidence>
<dbReference type="Pfam" id="PF00084">
    <property type="entry name" value="Sushi"/>
    <property type="match status" value="6"/>
</dbReference>
<dbReference type="PANTHER" id="PTHR45785">
    <property type="entry name" value="COMPLEMENT FACTOR H-RELATED"/>
    <property type="match status" value="1"/>
</dbReference>
<dbReference type="CDD" id="cd00033">
    <property type="entry name" value="CCP"/>
    <property type="match status" value="4"/>
</dbReference>
<evidence type="ECO:0000256" key="5">
    <source>
        <dbReference type="PROSITE-ProRule" id="PRU00302"/>
    </source>
</evidence>
<feature type="signal peptide" evidence="6">
    <location>
        <begin position="1"/>
        <end position="18"/>
    </location>
</feature>
<feature type="domain" description="Sushi" evidence="7">
    <location>
        <begin position="337"/>
        <end position="390"/>
    </location>
</feature>
<feature type="domain" description="Sushi" evidence="7">
    <location>
        <begin position="200"/>
        <end position="257"/>
    </location>
</feature>
<dbReference type="Gene3D" id="2.10.70.10">
    <property type="entry name" value="Complement Module, domain 1"/>
    <property type="match status" value="6"/>
</dbReference>
<evidence type="ECO:0000256" key="6">
    <source>
        <dbReference type="SAM" id="SignalP"/>
    </source>
</evidence>
<comment type="caution">
    <text evidence="5">Lacks conserved residue(s) required for the propagation of feature annotation.</text>
</comment>
<keyword evidence="2 5" id="KW-0768">Sushi</keyword>
<reference evidence="8 9" key="1">
    <citation type="submission" date="2021-06" db="EMBL/GenBank/DDBJ databases">
        <title>Chromosome-level genome assembly of the red-tail catfish (Hemibagrus wyckioides).</title>
        <authorList>
            <person name="Shao F."/>
        </authorList>
    </citation>
    <scope>NUCLEOTIDE SEQUENCE [LARGE SCALE GENOMIC DNA]</scope>
    <source>
        <strain evidence="8">EC202008001</strain>
        <tissue evidence="8">Blood</tissue>
    </source>
</reference>
<keyword evidence="4 5" id="KW-1015">Disulfide bond</keyword>
<dbReference type="InterPro" id="IPR051503">
    <property type="entry name" value="ComplSys_Reg/VirEntry_Med"/>
</dbReference>
<keyword evidence="9" id="KW-1185">Reference proteome</keyword>
<feature type="disulfide bond" evidence="5">
    <location>
        <begin position="143"/>
        <end position="186"/>
    </location>
</feature>
<feature type="domain" description="Sushi" evidence="7">
    <location>
        <begin position="20"/>
        <end position="79"/>
    </location>
</feature>
<dbReference type="InterPro" id="IPR035976">
    <property type="entry name" value="Sushi/SCR/CCP_sf"/>
</dbReference>
<proteinExistence type="predicted"/>
<feature type="disulfide bond" evidence="5">
    <location>
        <begin position="83"/>
        <end position="126"/>
    </location>
</feature>
<dbReference type="Proteomes" id="UP000824219">
    <property type="component" value="Linkage Group LG07"/>
</dbReference>
<dbReference type="PROSITE" id="PS50923">
    <property type="entry name" value="SUSHI"/>
    <property type="match status" value="6"/>
</dbReference>
<accession>A0A9D3SMP0</accession>
<dbReference type="PANTHER" id="PTHR45785:SF2">
    <property type="entry name" value="COMPLEMENT FACTOR H-RELATED"/>
    <property type="match status" value="1"/>
</dbReference>
<protein>
    <recommendedName>
        <fullName evidence="7">Sushi domain-containing protein</fullName>
    </recommendedName>
</protein>
<name>A0A9D3SMP0_9TELE</name>
<feature type="domain" description="Sushi" evidence="7">
    <location>
        <begin position="261"/>
        <end position="317"/>
    </location>
</feature>
<gene>
    <name evidence="8" type="ORF">KOW79_006004</name>
</gene>
<keyword evidence="3 6" id="KW-0732">Signal</keyword>
<sequence length="443" mass="50129">MRVIILALSVWLCRAVKGQENCQRPALEKGFFVPHKEIYKHGVTISYGCDSGLKPALETWWGRITCNSGTWSHTPQCIDNTWCITPHVPNAQPTQQLASSYPLHATVAFRCNKGYEFQARKYQAKCVDGGWELPVCRKNLYSCDPPARVNNAIITKPYHDAFEHGDQLPYVCAKGYKPYSYSYTTCTDTRWYPEIKCERITCGKPEVQNSKPGRTLKDSYNIGDRVQFQCRTSYEFVNTDYAVCEETGTWNLPVCRPRSAVVCKAPRISHGSPAERLAESYATRTSVRFQCDRGYEFEQSAYAVCTDGQWNLPVCKRATTGGSAGGSENRETFLPVRDCGPQPLIENGDFTELPSGTELRFQCKVLYKRAGPEIVRCVSGEWTDLPVCKPPCKVDKSRIHSSYSDEYVPEGEKKTFHCPSSYYYTYSLTVQCINGQATYNHRC</sequence>
<evidence type="ECO:0000259" key="7">
    <source>
        <dbReference type="PROSITE" id="PS50923"/>
    </source>
</evidence>
<dbReference type="AlphaFoldDB" id="A0A9D3SMP0"/>